<reference evidence="3" key="1">
    <citation type="journal article" date="2019" name="Int. J. Syst. Evol. Microbiol.">
        <title>The Global Catalogue of Microorganisms (GCM) 10K type strain sequencing project: providing services to taxonomists for standard genome sequencing and annotation.</title>
        <authorList>
            <consortium name="The Broad Institute Genomics Platform"/>
            <consortium name="The Broad Institute Genome Sequencing Center for Infectious Disease"/>
            <person name="Wu L."/>
            <person name="Ma J."/>
        </authorList>
    </citation>
    <scope>NUCLEOTIDE SEQUENCE [LARGE SCALE GENOMIC DNA]</scope>
    <source>
        <strain evidence="3">CCUG 58127</strain>
    </source>
</reference>
<protein>
    <recommendedName>
        <fullName evidence="4">YceI family protein</fullName>
    </recommendedName>
</protein>
<sequence>MSRTARRIGIASAAACTATAIAVVSAPGANATPVWTLHHTAKVSTYVAKPGKTVVFTGKQTTKVDLGTYKNNVSAALNLLPGTMKVDLPIIPGKLSVPSVATATMQIEPVGNATGNFNSGNVDVTQRFNVRITKLAPLNIGLINLVPTTCMTSTPASMHLTGKMTGLFNPFTLKGSYTLPSFKDCGLLTSLVTSLTSGGGNTVSATFTPAA</sequence>
<comment type="caution">
    <text evidence="2">The sequence shown here is derived from an EMBL/GenBank/DDBJ whole genome shotgun (WGS) entry which is preliminary data.</text>
</comment>
<evidence type="ECO:0008006" key="4">
    <source>
        <dbReference type="Google" id="ProtNLM"/>
    </source>
</evidence>
<accession>A0ABW2ALS4</accession>
<evidence type="ECO:0000313" key="3">
    <source>
        <dbReference type="Proteomes" id="UP001596298"/>
    </source>
</evidence>
<feature type="chain" id="PRO_5047226085" description="YceI family protein" evidence="1">
    <location>
        <begin position="32"/>
        <end position="211"/>
    </location>
</feature>
<proteinExistence type="predicted"/>
<keyword evidence="1" id="KW-0732">Signal</keyword>
<organism evidence="2 3">
    <name type="scientific">Flexivirga alba</name>
    <dbReference type="NCBI Taxonomy" id="702742"/>
    <lineage>
        <taxon>Bacteria</taxon>
        <taxon>Bacillati</taxon>
        <taxon>Actinomycetota</taxon>
        <taxon>Actinomycetes</taxon>
        <taxon>Micrococcales</taxon>
        <taxon>Dermacoccaceae</taxon>
        <taxon>Flexivirga</taxon>
    </lineage>
</organism>
<dbReference type="RefSeq" id="WP_382403962.1">
    <property type="nucleotide sequence ID" value="NZ_JBHSWH010000001.1"/>
</dbReference>
<keyword evidence="3" id="KW-1185">Reference proteome</keyword>
<dbReference type="Proteomes" id="UP001596298">
    <property type="component" value="Unassembled WGS sequence"/>
</dbReference>
<feature type="signal peptide" evidence="1">
    <location>
        <begin position="1"/>
        <end position="31"/>
    </location>
</feature>
<evidence type="ECO:0000256" key="1">
    <source>
        <dbReference type="SAM" id="SignalP"/>
    </source>
</evidence>
<evidence type="ECO:0000313" key="2">
    <source>
        <dbReference type="EMBL" id="MFC6707291.1"/>
    </source>
</evidence>
<gene>
    <name evidence="2" type="ORF">ACFQDH_19025</name>
</gene>
<dbReference type="EMBL" id="JBHSWH010000001">
    <property type="protein sequence ID" value="MFC6707291.1"/>
    <property type="molecule type" value="Genomic_DNA"/>
</dbReference>
<name>A0ABW2ALS4_9MICO</name>